<keyword evidence="9" id="KW-1185">Reference proteome</keyword>
<feature type="transmembrane region" description="Helical" evidence="6">
    <location>
        <begin position="78"/>
        <end position="99"/>
    </location>
</feature>
<reference evidence="8 9" key="1">
    <citation type="submission" date="2019-03" db="EMBL/GenBank/DDBJ databases">
        <title>Sequencing 23 genomes of Wallemia ichthyophaga.</title>
        <authorList>
            <person name="Gostincar C."/>
        </authorList>
    </citation>
    <scope>NUCLEOTIDE SEQUENCE [LARGE SCALE GENOMIC DNA]</scope>
    <source>
        <strain evidence="8 9">EXF-5753</strain>
    </source>
</reference>
<dbReference type="GO" id="GO:0016020">
    <property type="term" value="C:membrane"/>
    <property type="evidence" value="ECO:0007669"/>
    <property type="project" value="UniProtKB-SubCell"/>
</dbReference>
<evidence type="ECO:0000256" key="6">
    <source>
        <dbReference type="SAM" id="Phobius"/>
    </source>
</evidence>
<comment type="subcellular location">
    <subcellularLocation>
        <location evidence="1">Membrane</location>
        <topology evidence="1">Multi-pass membrane protein</topology>
    </subcellularLocation>
</comment>
<evidence type="ECO:0000256" key="2">
    <source>
        <dbReference type="ARBA" id="ARBA00008066"/>
    </source>
</evidence>
<keyword evidence="5 6" id="KW-0472">Membrane</keyword>
<feature type="transmembrane region" description="Helical" evidence="6">
    <location>
        <begin position="120"/>
        <end position="139"/>
    </location>
</feature>
<feature type="transmembrane region" description="Helical" evidence="6">
    <location>
        <begin position="307"/>
        <end position="328"/>
    </location>
</feature>
<keyword evidence="4 6" id="KW-1133">Transmembrane helix</keyword>
<comment type="caution">
    <text evidence="8">The sequence shown here is derived from an EMBL/GenBank/DDBJ whole genome shotgun (WGS) entry which is preliminary data.</text>
</comment>
<name>A0A4T0FVJ6_9BASI</name>
<evidence type="ECO:0000313" key="8">
    <source>
        <dbReference type="EMBL" id="TIA92957.1"/>
    </source>
</evidence>
<evidence type="ECO:0000256" key="3">
    <source>
        <dbReference type="ARBA" id="ARBA00022692"/>
    </source>
</evidence>
<comment type="similarity">
    <text evidence="2">Belongs to the amino acid/polyamine transporter 2 family.</text>
</comment>
<keyword evidence="3 6" id="KW-0812">Transmembrane</keyword>
<evidence type="ECO:0000259" key="7">
    <source>
        <dbReference type="Pfam" id="PF01490"/>
    </source>
</evidence>
<dbReference type="InterPro" id="IPR013057">
    <property type="entry name" value="AA_transpt_TM"/>
</dbReference>
<proteinExistence type="inferred from homology"/>
<dbReference type="Pfam" id="PF01490">
    <property type="entry name" value="Aa_trans"/>
    <property type="match status" value="1"/>
</dbReference>
<feature type="transmembrane region" description="Helical" evidence="6">
    <location>
        <begin position="265"/>
        <end position="287"/>
    </location>
</feature>
<evidence type="ECO:0000313" key="9">
    <source>
        <dbReference type="Proteomes" id="UP000310189"/>
    </source>
</evidence>
<dbReference type="GO" id="GO:0015179">
    <property type="term" value="F:L-amino acid transmembrane transporter activity"/>
    <property type="evidence" value="ECO:0007669"/>
    <property type="project" value="TreeGrafter"/>
</dbReference>
<dbReference type="EMBL" id="SPNW01000004">
    <property type="protein sequence ID" value="TIA92957.1"/>
    <property type="molecule type" value="Genomic_DNA"/>
</dbReference>
<organism evidence="8 9">
    <name type="scientific">Wallemia hederae</name>
    <dbReference type="NCBI Taxonomy" id="1540922"/>
    <lineage>
        <taxon>Eukaryota</taxon>
        <taxon>Fungi</taxon>
        <taxon>Dikarya</taxon>
        <taxon>Basidiomycota</taxon>
        <taxon>Wallemiomycotina</taxon>
        <taxon>Wallemiomycetes</taxon>
        <taxon>Wallemiales</taxon>
        <taxon>Wallemiaceae</taxon>
        <taxon>Wallemia</taxon>
    </lineage>
</organism>
<gene>
    <name evidence="8" type="ORF">E3P99_00402</name>
</gene>
<evidence type="ECO:0000256" key="1">
    <source>
        <dbReference type="ARBA" id="ARBA00004141"/>
    </source>
</evidence>
<feature type="transmembrane region" description="Helical" evidence="6">
    <location>
        <begin position="377"/>
        <end position="400"/>
    </location>
</feature>
<feature type="transmembrane region" description="Helical" evidence="6">
    <location>
        <begin position="349"/>
        <end position="371"/>
    </location>
</feature>
<feature type="transmembrane region" description="Helical" evidence="6">
    <location>
        <begin position="412"/>
        <end position="435"/>
    </location>
</feature>
<evidence type="ECO:0000256" key="5">
    <source>
        <dbReference type="ARBA" id="ARBA00023136"/>
    </source>
</evidence>
<protein>
    <recommendedName>
        <fullName evidence="7">Amino acid transporter transmembrane domain-containing protein</fullName>
    </recommendedName>
</protein>
<accession>A0A4T0FVJ6</accession>
<dbReference type="AlphaFoldDB" id="A0A4T0FVJ6"/>
<feature type="domain" description="Amino acid transporter transmembrane" evidence="7">
    <location>
        <begin position="44"/>
        <end position="435"/>
    </location>
</feature>
<sequence length="456" mass="50106">MSEKKSIESDHTQTNAYVYDVDTNEEVDAFEQMKGTEGYVEYRTLNWFQGGGLLLAETLALGVLSFPNVMANIGLWPAIFTTIVLAVLAWITGIMLVDFKLNHPSVMNFADAGYIVGGKFFKWVLFGAIVLKSVLIQASHVNSGGGAFTAMSRNAVCSVLLCFFMALLGFVFTIPRKFSEVSWASFASCISIVSACLITIIGVGAVDRDQWRDANGDIPWRAQRDSGLVDTINSLTNIIFAYGGHAAIFAFLGEMKKPKDFKKSLAMVQVISTLFYILVGVSVYLIVGENNVKSPALSISTYTVETVAYAIALVSITISGAIPATNGAKQIWVEAFKGKKMLTSSDWKSYGLWIALVFTTWMIGFVIAQLIPFFSSLLSIISSILTCWLTYGISGILFLYDNRKQYKKKIWMTAFSVFIILFSSVITPLGMYTAITAIKEGYENGSYDHPFACKSS</sequence>
<dbReference type="Gene3D" id="1.20.1740.10">
    <property type="entry name" value="Amino acid/polyamine transporter I"/>
    <property type="match status" value="1"/>
</dbReference>
<feature type="transmembrane region" description="Helical" evidence="6">
    <location>
        <begin position="186"/>
        <end position="206"/>
    </location>
</feature>
<evidence type="ECO:0000256" key="4">
    <source>
        <dbReference type="ARBA" id="ARBA00022989"/>
    </source>
</evidence>
<dbReference type="Proteomes" id="UP000310189">
    <property type="component" value="Unassembled WGS sequence"/>
</dbReference>
<feature type="transmembrane region" description="Helical" evidence="6">
    <location>
        <begin position="151"/>
        <end position="174"/>
    </location>
</feature>
<dbReference type="PANTHER" id="PTHR22950:SF479">
    <property type="entry name" value="AMINO ACID TRANSPORTER (EUROFUNG)-RELATED"/>
    <property type="match status" value="1"/>
</dbReference>
<dbReference type="OrthoDB" id="294730at2759"/>
<dbReference type="PANTHER" id="PTHR22950">
    <property type="entry name" value="AMINO ACID TRANSPORTER"/>
    <property type="match status" value="1"/>
</dbReference>